<sequence>MHSVRFFPIGNADSCLIELENGRRALFDFADMRDPNNQYDLRCDLEKELRDRMGTDKQIDVVAFTHLDTDHCKRAKDVFFLEHAEKYQDDERIKIKTMWVPAAAILEVGVEGQARTLRAEARHRFIEGKGIRVFSRPDQLDDFLIERGIDPATRRNLITDAGNLCPEFNIAADGVEFFAHSPFAEHCDGKLIVRNQSALFMQATFSVNGRETKLILSADVDHATIDDIVRVTRFHKNDVRLEWDINNIPHHCSYTSLAAEKGSDETEPSDRLKWLYEEQACANAIAVSTSDPIPSEDTVQPPHRQAANYYKRTVKDNDGQFIVSMEHPSKTKPRPLVIEIGGNGYTILKAAGGASVLLGNSAPRAGL</sequence>
<comment type="caution">
    <text evidence="1">The sequence shown here is derived from an EMBL/GenBank/DDBJ whole genome shotgun (WGS) entry which is preliminary data.</text>
</comment>
<organism evidence="1 2">
    <name type="scientific">Sphingosinicella xenopeptidilytica</name>
    <dbReference type="NCBI Taxonomy" id="364098"/>
    <lineage>
        <taxon>Bacteria</taxon>
        <taxon>Pseudomonadati</taxon>
        <taxon>Pseudomonadota</taxon>
        <taxon>Alphaproteobacteria</taxon>
        <taxon>Sphingomonadales</taxon>
        <taxon>Sphingosinicellaceae</taxon>
        <taxon>Sphingosinicella</taxon>
    </lineage>
</organism>
<evidence type="ECO:0008006" key="3">
    <source>
        <dbReference type="Google" id="ProtNLM"/>
    </source>
</evidence>
<keyword evidence="2" id="KW-1185">Reference proteome</keyword>
<accession>A0ABW3C9A6</accession>
<name>A0ABW3C9A6_SPHXN</name>
<reference evidence="2" key="1">
    <citation type="journal article" date="2019" name="Int. J. Syst. Evol. Microbiol.">
        <title>The Global Catalogue of Microorganisms (GCM) 10K type strain sequencing project: providing services to taxonomists for standard genome sequencing and annotation.</title>
        <authorList>
            <consortium name="The Broad Institute Genomics Platform"/>
            <consortium name="The Broad Institute Genome Sequencing Center for Infectious Disease"/>
            <person name="Wu L."/>
            <person name="Ma J."/>
        </authorList>
    </citation>
    <scope>NUCLEOTIDE SEQUENCE [LARGE SCALE GENOMIC DNA]</scope>
    <source>
        <strain evidence="2">CCUG 52537</strain>
    </source>
</reference>
<evidence type="ECO:0000313" key="2">
    <source>
        <dbReference type="Proteomes" id="UP001597124"/>
    </source>
</evidence>
<dbReference type="RefSeq" id="WP_381494037.1">
    <property type="nucleotide sequence ID" value="NZ_JBHTIK010000015.1"/>
</dbReference>
<dbReference type="InterPro" id="IPR036866">
    <property type="entry name" value="RibonucZ/Hydroxyglut_hydro"/>
</dbReference>
<gene>
    <name evidence="1" type="ORF">ACFQ00_17780</name>
</gene>
<dbReference type="Gene3D" id="3.60.15.10">
    <property type="entry name" value="Ribonuclease Z/Hydroxyacylglutathione hydrolase-like"/>
    <property type="match status" value="1"/>
</dbReference>
<evidence type="ECO:0000313" key="1">
    <source>
        <dbReference type="EMBL" id="MFD0850189.1"/>
    </source>
</evidence>
<dbReference type="SUPFAM" id="SSF56281">
    <property type="entry name" value="Metallo-hydrolase/oxidoreductase"/>
    <property type="match status" value="1"/>
</dbReference>
<dbReference type="EMBL" id="JBHTIK010000015">
    <property type="protein sequence ID" value="MFD0850189.1"/>
    <property type="molecule type" value="Genomic_DNA"/>
</dbReference>
<proteinExistence type="predicted"/>
<dbReference type="Proteomes" id="UP001597124">
    <property type="component" value="Unassembled WGS sequence"/>
</dbReference>
<protein>
    <recommendedName>
        <fullName evidence="3">Metallo-beta-lactamase domain-containing protein</fullName>
    </recommendedName>
</protein>